<evidence type="ECO:0000313" key="1">
    <source>
        <dbReference type="EMBL" id="MFM9331504.1"/>
    </source>
</evidence>
<reference evidence="1" key="1">
    <citation type="submission" date="2024-12" db="EMBL/GenBank/DDBJ databases">
        <authorList>
            <person name="Wu N."/>
        </authorList>
    </citation>
    <scope>NUCLEOTIDE SEQUENCE</scope>
    <source>
        <strain evidence="1">P15</strain>
    </source>
</reference>
<name>A0ACC7P374_9BACL</name>
<dbReference type="Proteomes" id="UP001631969">
    <property type="component" value="Unassembled WGS sequence"/>
</dbReference>
<keyword evidence="2" id="KW-1185">Reference proteome</keyword>
<gene>
    <name evidence="1" type="ORF">ACI1P1_24715</name>
</gene>
<accession>A0ACC7P374</accession>
<organism evidence="1 2">
    <name type="scientific">Paenibacillus mesotrionivorans</name>
    <dbReference type="NCBI Taxonomy" id="3160968"/>
    <lineage>
        <taxon>Bacteria</taxon>
        <taxon>Bacillati</taxon>
        <taxon>Bacillota</taxon>
        <taxon>Bacilli</taxon>
        <taxon>Bacillales</taxon>
        <taxon>Paenibacillaceae</taxon>
        <taxon>Paenibacillus</taxon>
    </lineage>
</organism>
<sequence length="556" mass="57345">MMKKQLAVVMSAAVLAAGGWGWAGSSAHAAANTYAVTVPVHGEEASQQSVTYADVFVSNWLASLPDRVSGLYSPEQDVYEGLLAGGASIAAAAGVASSTIISDLTAIFTKDAQNEVAYGYLTEQEAADAAKQLDSLLPKLIDQAWTGYDAAAAALNPGREALNNRLSQLVQLTSGISGVSTADLRAALQSGQSLLDASGLEEADLTAYLLSGLNQELDRLVNANRLTQAEASGLASEAALDVAKLVNTKGYDAAENKWMDTYAQSIIQTRLNSIVRLAVIYADADYADVTGALAAGQSLQAATGMDAGVLVGYLQADVDKALDAAWMSGALSSPKLQEWKAEAQKQLLAAVTANSYATAAEAAPDIVKESLRSVVGQAASNMGVEAAALRSQLDGGTTLAAAADVSVDELASTLYSSVAAYIDQAVNNGWLKQEAAASTKEAAYAELLAVVDQAGYAGEVDTDAYLQERTDRIVNDAAVVTGVPAAQILEGLAQGRSLAAAAQTDAATLFKGLMKQTNKEVNLLAATGSLSSQDADSVKADYSAMLLEALNPAAQK</sequence>
<comment type="caution">
    <text evidence="1">The sequence shown here is derived from an EMBL/GenBank/DDBJ whole genome shotgun (WGS) entry which is preliminary data.</text>
</comment>
<protein>
    <submittedName>
        <fullName evidence="1">Uncharacterized protein</fullName>
    </submittedName>
</protein>
<dbReference type="EMBL" id="JBJURJ010000019">
    <property type="protein sequence ID" value="MFM9331504.1"/>
    <property type="molecule type" value="Genomic_DNA"/>
</dbReference>
<proteinExistence type="predicted"/>
<evidence type="ECO:0000313" key="2">
    <source>
        <dbReference type="Proteomes" id="UP001631969"/>
    </source>
</evidence>